<reference evidence="1 2" key="1">
    <citation type="journal article" date="2017" name="Front. Microbiol.">
        <title>Phaeobacter piscinae sp. nov., a species of the Roseobacter group and potential aquaculture probiont.</title>
        <authorList>
            <person name="Sonnenschein E.C."/>
            <person name="Phippen C.B.W."/>
            <person name="Nielsen K.F."/>
            <person name="Mateiu R.V."/>
            <person name="Melchiorsen J."/>
            <person name="Gram L."/>
            <person name="Overmann J."/>
            <person name="Freese H.M."/>
        </authorList>
    </citation>
    <scope>NUCLEOTIDE SEQUENCE [LARGE SCALE GENOMIC DNA]</scope>
    <source>
        <strain evidence="1 2">P36</strain>
    </source>
</reference>
<gene>
    <name evidence="1" type="ORF">PhaeoP36_02556</name>
</gene>
<reference evidence="1 2" key="3">
    <citation type="journal article" date="2017" name="Int. J. Syst. Evol. Microbiol.">
        <title>Adaptation of Surface-Associated Bacteria to the Open Ocean: A Genomically Distinct Subpopulation of Phaeobacter gallaeciensis Colonizes Pacific Mesozooplankton.</title>
        <authorList>
            <person name="Freese H.M."/>
            <person name="Methner A."/>
            <person name="Overmann J."/>
        </authorList>
    </citation>
    <scope>NUCLEOTIDE SEQUENCE [LARGE SCALE GENOMIC DNA]</scope>
    <source>
        <strain evidence="1 2">P36</strain>
    </source>
</reference>
<organism evidence="1 2">
    <name type="scientific">Phaeobacter piscinae</name>
    <dbReference type="NCBI Taxonomy" id="1580596"/>
    <lineage>
        <taxon>Bacteria</taxon>
        <taxon>Pseudomonadati</taxon>
        <taxon>Pseudomonadota</taxon>
        <taxon>Alphaproteobacteria</taxon>
        <taxon>Rhodobacterales</taxon>
        <taxon>Roseobacteraceae</taxon>
        <taxon>Phaeobacter</taxon>
    </lineage>
</organism>
<keyword evidence="2" id="KW-1185">Reference proteome</keyword>
<evidence type="ECO:0000313" key="1">
    <source>
        <dbReference type="EMBL" id="ATG36668.1"/>
    </source>
</evidence>
<evidence type="ECO:0000313" key="2">
    <source>
        <dbReference type="Proteomes" id="UP000218891"/>
    </source>
</evidence>
<dbReference type="RefSeq" id="WP_123580074.1">
    <property type="nucleotide sequence ID" value="NZ_CP010643.1"/>
</dbReference>
<reference evidence="1 2" key="4">
    <citation type="journal article" date="2018" name="Environ. Microbiol. Rep.">
        <title>Phylogenetic distribution of roseobacticides in the Roseobacter group and their effect on microalgae.</title>
        <authorList>
            <person name="Sonnenschein E.C."/>
            <person name="Phippen C.B."/>
            <person name="Bentzon-Tilia M."/>
            <person name="Rasmussen S.A."/>
            <person name="Nielsen K.F."/>
            <person name="Gram L."/>
        </authorList>
    </citation>
    <scope>NUCLEOTIDE SEQUENCE [LARGE SCALE GENOMIC DNA]</scope>
    <source>
        <strain evidence="1 2">P36</strain>
    </source>
</reference>
<dbReference type="Proteomes" id="UP000218891">
    <property type="component" value="Chromosome"/>
</dbReference>
<sequence>MTPMTFCAPAPADGLAAGHASFRHPPHDRGSLQAGSVNERGAALLAEDSVGIADWAGVRPTFAREVCRGVGEVSIYVTANRHDQGIGCRQLDN</sequence>
<dbReference type="EMBL" id="CP010643">
    <property type="protein sequence ID" value="ATG36668.1"/>
    <property type="molecule type" value="Genomic_DNA"/>
</dbReference>
<accession>A0ABM6PG31</accession>
<reference evidence="1 2" key="2">
    <citation type="journal article" date="2017" name="Genome Biol. Evol.">
        <title>Trajectories and Drivers of Genome Evolution in Surface-Associated Marine Phaeobacter.</title>
        <authorList>
            <person name="Freese H.M."/>
            <person name="Sikorski J."/>
            <person name="Bunk B."/>
            <person name="Scheuner C."/>
            <person name="Meier-Kolthoff J.P."/>
            <person name="Sproer C."/>
            <person name="Gram L."/>
            <person name="Overmann J."/>
        </authorList>
    </citation>
    <scope>NUCLEOTIDE SEQUENCE [LARGE SCALE GENOMIC DNA]</scope>
    <source>
        <strain evidence="1 2">P36</strain>
    </source>
</reference>
<proteinExistence type="predicted"/>
<name>A0ABM6PG31_9RHOB</name>
<protein>
    <submittedName>
        <fullName evidence="1">Uncharacterized protein</fullName>
    </submittedName>
</protein>